<feature type="domain" description="DUF5110" evidence="4">
    <location>
        <begin position="791"/>
        <end position="859"/>
    </location>
</feature>
<dbReference type="AlphaFoldDB" id="A0A9X2Q9T3"/>
<dbReference type="InterPro" id="IPR017853">
    <property type="entry name" value="GH"/>
</dbReference>
<dbReference type="SUPFAM" id="SSF51445">
    <property type="entry name" value="(Trans)glycosidases"/>
    <property type="match status" value="1"/>
</dbReference>
<dbReference type="EMBL" id="JANUAE010000012">
    <property type="protein sequence ID" value="MCS3711308.1"/>
    <property type="molecule type" value="Genomic_DNA"/>
</dbReference>
<dbReference type="SUPFAM" id="SSF51011">
    <property type="entry name" value="Glycosyl hydrolase domain"/>
    <property type="match status" value="1"/>
</dbReference>
<dbReference type="Pfam" id="PF01055">
    <property type="entry name" value="Glyco_hydro_31_2nd"/>
    <property type="match status" value="1"/>
</dbReference>
<dbReference type="GO" id="GO:0006491">
    <property type="term" value="P:N-glycan processing"/>
    <property type="evidence" value="ECO:0007669"/>
    <property type="project" value="TreeGrafter"/>
</dbReference>
<dbReference type="InterPro" id="IPR048395">
    <property type="entry name" value="Glyco_hydro_31_C"/>
</dbReference>
<dbReference type="RefSeq" id="WP_423824909.1">
    <property type="nucleotide sequence ID" value="NZ_JANUAK010000012.1"/>
</dbReference>
<feature type="domain" description="Glycoside hydrolase family 31 TIM barrel" evidence="3">
    <location>
        <begin position="360"/>
        <end position="681"/>
    </location>
</feature>
<evidence type="ECO:0000259" key="4">
    <source>
        <dbReference type="Pfam" id="PF17137"/>
    </source>
</evidence>
<keyword evidence="2" id="KW-0326">Glycosidase</keyword>
<comment type="caution">
    <text evidence="6">The sequence shown here is derived from an EMBL/GenBank/DDBJ whole genome shotgun (WGS) entry which is preliminary data.</text>
</comment>
<dbReference type="PANTHER" id="PTHR22762">
    <property type="entry name" value="ALPHA-GLUCOSIDASE"/>
    <property type="match status" value="1"/>
</dbReference>
<dbReference type="SUPFAM" id="SSF49785">
    <property type="entry name" value="Galactose-binding domain-like"/>
    <property type="match status" value="1"/>
</dbReference>
<organism evidence="6 7">
    <name type="scientific">Salinibacter ruber</name>
    <dbReference type="NCBI Taxonomy" id="146919"/>
    <lineage>
        <taxon>Bacteria</taxon>
        <taxon>Pseudomonadati</taxon>
        <taxon>Rhodothermota</taxon>
        <taxon>Rhodothermia</taxon>
        <taxon>Rhodothermales</taxon>
        <taxon>Salinibacteraceae</taxon>
        <taxon>Salinibacter</taxon>
    </lineage>
</organism>
<dbReference type="PANTHER" id="PTHR22762:SF89">
    <property type="entry name" value="ALPHA-XYLOSIDASE"/>
    <property type="match status" value="1"/>
</dbReference>
<evidence type="ECO:0000256" key="2">
    <source>
        <dbReference type="RuleBase" id="RU361185"/>
    </source>
</evidence>
<evidence type="ECO:0000259" key="5">
    <source>
        <dbReference type="Pfam" id="PF21365"/>
    </source>
</evidence>
<dbReference type="InterPro" id="IPR000322">
    <property type="entry name" value="Glyco_hydro_31_TIM"/>
</dbReference>
<dbReference type="Gene3D" id="3.20.20.80">
    <property type="entry name" value="Glycosidases"/>
    <property type="match status" value="1"/>
</dbReference>
<comment type="similarity">
    <text evidence="1 2">Belongs to the glycosyl hydrolase 31 family.</text>
</comment>
<proteinExistence type="inferred from homology"/>
<dbReference type="Pfam" id="PF21365">
    <property type="entry name" value="Glyco_hydro_31_3rd"/>
    <property type="match status" value="1"/>
</dbReference>
<dbReference type="GO" id="GO:0090599">
    <property type="term" value="F:alpha-glucosidase activity"/>
    <property type="evidence" value="ECO:0007669"/>
    <property type="project" value="TreeGrafter"/>
</dbReference>
<name>A0A9X2Q9T3_9BACT</name>
<dbReference type="Pfam" id="PF17137">
    <property type="entry name" value="DUF5110"/>
    <property type="match status" value="1"/>
</dbReference>
<gene>
    <name evidence="6" type="ORF">GGP61_002941</name>
</gene>
<sequence length="916" mass="103056">MERRFGVHVLFCVLLAAGGLCSTSIHVRAQGTESRTLGTPPTVVDGNARFIVLSPRLLRLEYSETGKFEDRPTFFARHRSTSGEVEVTTRTEDGWRVVDTEEVTLRYRRGSGPFDSTNVVLRFPNDGDTTVVRPSWPTRPDCRPGRACQAEYANHTGQVRVDGRHAWYTGPGFVTDLSGGRVTWHIENSGTDALVLGFRYSASTADTVEVTLGTESAAHLPLPATNGWDDWAVVRDTISAETASDVTVRCQACTVHLDYLAIAELGNSLPKGDSGPYGMPLSGWRHGLGFVKDSTGLHPGVVRRRGWTLLDDSRGAVHRADTTWVEPRHRPSTYRDGYLFAYGDNYAAALRDKADLTGAPPMLPRWAFGIWYSRLYPHTSADYRERVVPRAQARELPLSALVLDTDVKAPNRWRGWTWERELLPRPEKFFGWTEQQDLRVALNVHPSIGADDPRYRKAQRTTDSTLVNVQGKCPRWQGDTGPCVAWDWGRRSHMGSYWAVHDPLTQQGIDAWWLDWCCDASRVSMPGLPPDTWINEQYARHRRARGKRGFVLSRIGASWQNPDAARPGAWATHRSAIHFTGDTFPTWDMLNFEAEVTVREGMMGIPYISHDIGSFHGGGPRADSISDEMYVRWVQFGTFQPVFRLHGHGPRLPWQFGPEADSIASRFMRLRGALVPHLYTLARKAHDTGMPMVRGLPLAFPDYSQAYEWTTQYLLGRQMLVAPVTQPGDRPTTTVWFPPGRWVNWFTGERHQGPMVDTLSVPLDQMPVFLRAGSIVPLQTPSLGDQKREGPLRLRVVAGERAERIVYHDAGTGTEYRNGAHTWERITWTDTSRTLQIGAVRAGRYSGQPSRRAYHLTIQGINRPRRILRYGSDRGSLEDLKSWTYDSGTRTTTVKVPPQPVGESVQIKIQTATDRR</sequence>
<evidence type="ECO:0000256" key="1">
    <source>
        <dbReference type="ARBA" id="ARBA00007806"/>
    </source>
</evidence>
<dbReference type="Gene3D" id="2.60.40.1180">
    <property type="entry name" value="Golgi alpha-mannosidase II"/>
    <property type="match status" value="2"/>
</dbReference>
<dbReference type="InterPro" id="IPR013780">
    <property type="entry name" value="Glyco_hydro_b"/>
</dbReference>
<dbReference type="Proteomes" id="UP001155057">
    <property type="component" value="Unassembled WGS sequence"/>
</dbReference>
<accession>A0A9X2Q9T3</accession>
<evidence type="ECO:0000259" key="3">
    <source>
        <dbReference type="Pfam" id="PF01055"/>
    </source>
</evidence>
<dbReference type="InterPro" id="IPR008979">
    <property type="entry name" value="Galactose-bd-like_sf"/>
</dbReference>
<dbReference type="GO" id="GO:0005975">
    <property type="term" value="P:carbohydrate metabolic process"/>
    <property type="evidence" value="ECO:0007669"/>
    <property type="project" value="InterPro"/>
</dbReference>
<feature type="domain" description="Glycosyl hydrolase family 31 C-terminal" evidence="5">
    <location>
        <begin position="689"/>
        <end position="776"/>
    </location>
</feature>
<evidence type="ECO:0000313" key="6">
    <source>
        <dbReference type="EMBL" id="MCS3711308.1"/>
    </source>
</evidence>
<keyword evidence="2 6" id="KW-0378">Hydrolase</keyword>
<dbReference type="Gene3D" id="2.60.120.260">
    <property type="entry name" value="Galactose-binding domain-like"/>
    <property type="match status" value="1"/>
</dbReference>
<protein>
    <submittedName>
        <fullName evidence="6">Alpha-glucosidase (Family GH31 glycosyl hydrolase)</fullName>
    </submittedName>
</protein>
<evidence type="ECO:0000313" key="7">
    <source>
        <dbReference type="Proteomes" id="UP001155057"/>
    </source>
</evidence>
<dbReference type="InterPro" id="IPR033403">
    <property type="entry name" value="DUF5110"/>
</dbReference>
<reference evidence="6" key="1">
    <citation type="submission" date="2022-08" db="EMBL/GenBank/DDBJ databases">
        <title>Genomic Encyclopedia of Type Strains, Phase V (KMG-V): Genome sequencing to study the core and pangenomes of soil and plant-associated prokaryotes.</title>
        <authorList>
            <person name="Whitman W."/>
        </authorList>
    </citation>
    <scope>NUCLEOTIDE SEQUENCE</scope>
    <source>
        <strain evidence="6">SP3049</strain>
    </source>
</reference>